<comment type="caution">
    <text evidence="1">The sequence shown here is derived from an EMBL/GenBank/DDBJ whole genome shotgun (WGS) entry which is preliminary data.</text>
</comment>
<gene>
    <name evidence="1" type="ORF">MOE99_09115</name>
</gene>
<reference evidence="1" key="1">
    <citation type="submission" date="2022-02" db="EMBL/GenBank/DDBJ databases">
        <title>Crop Bioprotection Bacillus Genome Sequencing.</title>
        <authorList>
            <person name="Dunlap C."/>
        </authorList>
    </citation>
    <scope>NUCLEOTIDE SEQUENCE</scope>
    <source>
        <strain evidence="1">T20C13</strain>
    </source>
</reference>
<dbReference type="Proteomes" id="UP001066278">
    <property type="component" value="Unassembled WGS sequence"/>
</dbReference>
<dbReference type="EMBL" id="JALAXJ010000008">
    <property type="protein sequence ID" value="MCY9229526.1"/>
    <property type="molecule type" value="Genomic_DNA"/>
</dbReference>
<protein>
    <submittedName>
        <fullName evidence="1">Uncharacterized protein</fullName>
    </submittedName>
</protein>
<name>A0A9Q4HU73_9BACI</name>
<dbReference type="RefSeq" id="WP_088112289.1">
    <property type="nucleotide sequence ID" value="NZ_JALAJC010000010.1"/>
</dbReference>
<accession>A0A9Q4HU73</accession>
<dbReference type="AlphaFoldDB" id="A0A9Q4HU73"/>
<sequence>MILYTIESGVYHPRLMVFIHVGVSAAGCGNSKSATFSISGIGHVAPQAEPSLFNRTLDAWLSGSETFHSG</sequence>
<proteinExistence type="predicted"/>
<evidence type="ECO:0000313" key="1">
    <source>
        <dbReference type="EMBL" id="MCY9229526.1"/>
    </source>
</evidence>
<evidence type="ECO:0000313" key="2">
    <source>
        <dbReference type="Proteomes" id="UP001066278"/>
    </source>
</evidence>
<organism evidence="1 2">
    <name type="scientific">Bacillus inaquosorum</name>
    <dbReference type="NCBI Taxonomy" id="483913"/>
    <lineage>
        <taxon>Bacteria</taxon>
        <taxon>Bacillati</taxon>
        <taxon>Bacillota</taxon>
        <taxon>Bacilli</taxon>
        <taxon>Bacillales</taxon>
        <taxon>Bacillaceae</taxon>
        <taxon>Bacillus</taxon>
    </lineage>
</organism>